<dbReference type="RefSeq" id="WP_265581013.1">
    <property type="nucleotide sequence ID" value="NZ_CP036172.1"/>
</dbReference>
<evidence type="ECO:0000313" key="3">
    <source>
        <dbReference type="Proteomes" id="UP001042704"/>
    </source>
</evidence>
<dbReference type="AlphaFoldDB" id="A0A8A3S888"/>
<dbReference type="KEGG" id="maqe:RJ40_11520"/>
<gene>
    <name evidence="2" type="ORF">RJ40_11520</name>
</gene>
<protein>
    <submittedName>
        <fullName evidence="2">Uncharacterized protein</fullName>
    </submittedName>
</protein>
<evidence type="ECO:0000256" key="1">
    <source>
        <dbReference type="SAM" id="Coils"/>
    </source>
</evidence>
<feature type="coiled-coil region" evidence="1">
    <location>
        <begin position="48"/>
        <end position="104"/>
    </location>
</feature>
<sequence length="127" mass="15012">MVGLILLVLGQLVLSWRAYYQYKDEVRDQIDEKIRNIATSLETQNAKIENCNIRIETIYARLESFENKYDQADKELWNRTDQIERRLQDKNSQLREELLALQTTSDLLMKAGLLGSEEIYKKRRGDD</sequence>
<keyword evidence="1" id="KW-0175">Coiled coil</keyword>
<dbReference type="Gene3D" id="3.90.20.10">
    <property type="match status" value="1"/>
</dbReference>
<dbReference type="GeneID" id="76425006"/>
<organism evidence="2 3">
    <name type="scientific">Methanofollis aquaemaris</name>
    <dbReference type="NCBI Taxonomy" id="126734"/>
    <lineage>
        <taxon>Archaea</taxon>
        <taxon>Methanobacteriati</taxon>
        <taxon>Methanobacteriota</taxon>
        <taxon>Stenosarchaea group</taxon>
        <taxon>Methanomicrobia</taxon>
        <taxon>Methanomicrobiales</taxon>
        <taxon>Methanomicrobiaceae</taxon>
        <taxon>Methanofollis</taxon>
    </lineage>
</organism>
<reference evidence="2" key="1">
    <citation type="journal article" date="2001" name="Int. J. Syst. Evol. Microbiol.">
        <title>Methanofollis aquaemaris sp. nov., a methanogen isolated from an aquaculture fish pond.</title>
        <authorList>
            <person name="Lai M.C."/>
            <person name="Chen S.C."/>
        </authorList>
    </citation>
    <scope>NUCLEOTIDE SEQUENCE</scope>
    <source>
        <strain evidence="2">N2F9704</strain>
    </source>
</reference>
<proteinExistence type="predicted"/>
<evidence type="ECO:0000313" key="2">
    <source>
        <dbReference type="EMBL" id="QSZ68079.1"/>
    </source>
</evidence>
<dbReference type="Proteomes" id="UP001042704">
    <property type="component" value="Chromosome"/>
</dbReference>
<accession>A0A8A3S888</accession>
<keyword evidence="3" id="KW-1185">Reference proteome</keyword>
<reference evidence="2" key="2">
    <citation type="submission" date="2019-02" db="EMBL/GenBank/DDBJ databases">
        <authorList>
            <person name="Chen S.-C."/>
            <person name="Chien H.-H."/>
            <person name="Lai M.-C."/>
        </authorList>
    </citation>
    <scope>NUCLEOTIDE SEQUENCE</scope>
    <source>
        <strain evidence="2">N2F9704</strain>
    </source>
</reference>
<dbReference type="EMBL" id="CP036172">
    <property type="protein sequence ID" value="QSZ68079.1"/>
    <property type="molecule type" value="Genomic_DNA"/>
</dbReference>
<name>A0A8A3S888_9EURY</name>